<dbReference type="OrthoDB" id="10301880at2759"/>
<dbReference type="PROSITE" id="PS51257">
    <property type="entry name" value="PROKAR_LIPOPROTEIN"/>
    <property type="match status" value="1"/>
</dbReference>
<keyword evidence="3" id="KW-1185">Reference proteome</keyword>
<feature type="compositionally biased region" description="Polar residues" evidence="1">
    <location>
        <begin position="11"/>
        <end position="25"/>
    </location>
</feature>
<dbReference type="AlphaFoldDB" id="A0A1Q9EN93"/>
<feature type="region of interest" description="Disordered" evidence="1">
    <location>
        <begin position="1"/>
        <end position="25"/>
    </location>
</feature>
<evidence type="ECO:0000256" key="1">
    <source>
        <dbReference type="SAM" id="MobiDB-lite"/>
    </source>
</evidence>
<accession>A0A1Q9EN93</accession>
<feature type="region of interest" description="Disordered" evidence="1">
    <location>
        <begin position="40"/>
        <end position="132"/>
    </location>
</feature>
<sequence length="308" mass="33081">MSKASKELTKNRTWMNSKANNYTSSAAACPVELPKWRMAWSGSSSVNDSPRLASSTNSPPRSSSRPAYTRNDSSTVRGLLRCDEDSASSSAPFSPPERSATRSLRQEGSRGSQTPNQDVHLKPAAGQRPRSQAGQHVTNLVYLPGGCSLVAAEVQFFAASTIHRLVCHAHDKQAPKALSFLSQEAAWFPDGIADTPVSQHLEAAVSDGKIFEIPEDLARFVQYAALQPFRFGPRSKQMLDKIRADAGKWRLSAGQLALPAPPTAARGACGLNAACRSRALAVASVTLGSAAWRDQGFFPAAEWVDGED</sequence>
<organism evidence="2 3">
    <name type="scientific">Symbiodinium microadriaticum</name>
    <name type="common">Dinoflagellate</name>
    <name type="synonym">Zooxanthella microadriatica</name>
    <dbReference type="NCBI Taxonomy" id="2951"/>
    <lineage>
        <taxon>Eukaryota</taxon>
        <taxon>Sar</taxon>
        <taxon>Alveolata</taxon>
        <taxon>Dinophyceae</taxon>
        <taxon>Suessiales</taxon>
        <taxon>Symbiodiniaceae</taxon>
        <taxon>Symbiodinium</taxon>
    </lineage>
</organism>
<evidence type="ECO:0000313" key="2">
    <source>
        <dbReference type="EMBL" id="OLQ08916.1"/>
    </source>
</evidence>
<dbReference type="EMBL" id="LSRX01000107">
    <property type="protein sequence ID" value="OLQ08916.1"/>
    <property type="molecule type" value="Genomic_DNA"/>
</dbReference>
<proteinExistence type="predicted"/>
<protein>
    <submittedName>
        <fullName evidence="2">Uncharacterized protein</fullName>
    </submittedName>
</protein>
<gene>
    <name evidence="2" type="ORF">AK812_SmicGene7522</name>
</gene>
<feature type="compositionally biased region" description="Low complexity" evidence="1">
    <location>
        <begin position="54"/>
        <end position="66"/>
    </location>
</feature>
<name>A0A1Q9EN93_SYMMI</name>
<reference evidence="2 3" key="1">
    <citation type="submission" date="2016-02" db="EMBL/GenBank/DDBJ databases">
        <title>Genome analysis of coral dinoflagellate symbionts highlights evolutionary adaptations to a symbiotic lifestyle.</title>
        <authorList>
            <person name="Aranda M."/>
            <person name="Li Y."/>
            <person name="Liew Y.J."/>
            <person name="Baumgarten S."/>
            <person name="Simakov O."/>
            <person name="Wilson M."/>
            <person name="Piel J."/>
            <person name="Ashoor H."/>
            <person name="Bougouffa S."/>
            <person name="Bajic V.B."/>
            <person name="Ryu T."/>
            <person name="Ravasi T."/>
            <person name="Bayer T."/>
            <person name="Micklem G."/>
            <person name="Kim H."/>
            <person name="Bhak J."/>
            <person name="Lajeunesse T.C."/>
            <person name="Voolstra C.R."/>
        </authorList>
    </citation>
    <scope>NUCLEOTIDE SEQUENCE [LARGE SCALE GENOMIC DNA]</scope>
    <source>
        <strain evidence="2 3">CCMP2467</strain>
    </source>
</reference>
<feature type="compositionally biased region" description="Basic and acidic residues" evidence="1">
    <location>
        <begin position="1"/>
        <end position="10"/>
    </location>
</feature>
<feature type="compositionally biased region" description="Low complexity" evidence="1">
    <location>
        <begin position="87"/>
        <end position="98"/>
    </location>
</feature>
<dbReference type="Proteomes" id="UP000186817">
    <property type="component" value="Unassembled WGS sequence"/>
</dbReference>
<comment type="caution">
    <text evidence="2">The sequence shown here is derived from an EMBL/GenBank/DDBJ whole genome shotgun (WGS) entry which is preliminary data.</text>
</comment>
<evidence type="ECO:0000313" key="3">
    <source>
        <dbReference type="Proteomes" id="UP000186817"/>
    </source>
</evidence>